<evidence type="ECO:0000313" key="2">
    <source>
        <dbReference type="Proteomes" id="UP000675881"/>
    </source>
</evidence>
<dbReference type="AlphaFoldDB" id="A0A7R8H2Y4"/>
<organism evidence="1 2">
    <name type="scientific">Lepeophtheirus salmonis</name>
    <name type="common">Salmon louse</name>
    <name type="synonym">Caligus salmonis</name>
    <dbReference type="NCBI Taxonomy" id="72036"/>
    <lineage>
        <taxon>Eukaryota</taxon>
        <taxon>Metazoa</taxon>
        <taxon>Ecdysozoa</taxon>
        <taxon>Arthropoda</taxon>
        <taxon>Crustacea</taxon>
        <taxon>Multicrustacea</taxon>
        <taxon>Hexanauplia</taxon>
        <taxon>Copepoda</taxon>
        <taxon>Siphonostomatoida</taxon>
        <taxon>Caligidae</taxon>
        <taxon>Lepeophtheirus</taxon>
    </lineage>
</organism>
<gene>
    <name evidence="1" type="ORF">LSAA_5646</name>
</gene>
<protein>
    <submittedName>
        <fullName evidence="1">(salmon louse) hypothetical protein</fullName>
    </submittedName>
</protein>
<dbReference type="Proteomes" id="UP000675881">
    <property type="component" value="Chromosome 14"/>
</dbReference>
<name>A0A7R8H2Y4_LEPSM</name>
<accession>A0A7R8H2Y4</accession>
<reference evidence="1" key="1">
    <citation type="submission" date="2021-02" db="EMBL/GenBank/DDBJ databases">
        <authorList>
            <person name="Bekaert M."/>
        </authorList>
    </citation>
    <scope>NUCLEOTIDE SEQUENCE</scope>
    <source>
        <strain evidence="1">IoA-00</strain>
    </source>
</reference>
<proteinExistence type="predicted"/>
<evidence type="ECO:0000313" key="1">
    <source>
        <dbReference type="EMBL" id="CAF2837462.1"/>
    </source>
</evidence>
<sequence length="173" mass="19984">MIEGVRLAMEMDRRVTVRELFLDLSLWTLNQILTKDLCLFERCARRILTKKCKMRRVDCANLGYPLPHPKPKNNQNNGYLKEVKLLLKPMSLIQPKKRKLKSFLDSRGIKTMSNKPYSSNLSSPHFFLFPQAKKIIAGRLFGTVAEVKSVREVVTNPKLKIDIGKDMNVGIRR</sequence>
<dbReference type="EMBL" id="HG994593">
    <property type="protein sequence ID" value="CAF2837462.1"/>
    <property type="molecule type" value="Genomic_DNA"/>
</dbReference>
<keyword evidence="2" id="KW-1185">Reference proteome</keyword>